<feature type="chain" id="PRO_5002916422" description="Lipoprotein" evidence="2">
    <location>
        <begin position="21"/>
        <end position="197"/>
    </location>
</feature>
<evidence type="ECO:0000313" key="3">
    <source>
        <dbReference type="EMBL" id="EEK17437.1"/>
    </source>
</evidence>
<dbReference type="AlphaFoldDB" id="C2MA08"/>
<evidence type="ECO:0008006" key="5">
    <source>
        <dbReference type="Google" id="ProtNLM"/>
    </source>
</evidence>
<dbReference type="eggNOG" id="ENOG5030EXX">
    <property type="taxonomic scope" value="Bacteria"/>
</dbReference>
<name>C2MA08_9PORP</name>
<dbReference type="OrthoDB" id="1118652at2"/>
<dbReference type="Proteomes" id="UP000003303">
    <property type="component" value="Unassembled WGS sequence"/>
</dbReference>
<feature type="signal peptide" evidence="2">
    <location>
        <begin position="1"/>
        <end position="20"/>
    </location>
</feature>
<evidence type="ECO:0000256" key="2">
    <source>
        <dbReference type="SAM" id="SignalP"/>
    </source>
</evidence>
<gene>
    <name evidence="3" type="ORF">PORUE0001_1638</name>
</gene>
<dbReference type="STRING" id="596327.PORUE0001_1638"/>
<reference evidence="3 4" key="1">
    <citation type="submission" date="2009-04" db="EMBL/GenBank/DDBJ databases">
        <authorList>
            <person name="Sebastian Y."/>
            <person name="Madupu R."/>
            <person name="Durkin A.S."/>
            <person name="Torralba M."/>
            <person name="Methe B."/>
            <person name="Sutton G.G."/>
            <person name="Strausberg R.L."/>
            <person name="Nelson K.E."/>
        </authorList>
    </citation>
    <scope>NUCLEOTIDE SEQUENCE [LARGE SCALE GENOMIC DNA]</scope>
    <source>
        <strain evidence="3 4">60-3</strain>
    </source>
</reference>
<sequence length="197" mass="21470">MNNKLSLVLLAALLSLALIGCNKQKQDQDQTAAAEMEAPTYMDVDALLASADSLVGQTVTVQGICTHLCKHGAKKAFLMGSDDTKVIRAEASEEMGAFAQECINSIVSVTGQLVEDRIDEAYLQNWEEQLKAQAAKEHGEGKAGCANEKKARGETADTPEARIADFRKQIAEREAKEGKAYLSFYHIDATSYKIEQQ</sequence>
<protein>
    <recommendedName>
        <fullName evidence="5">Lipoprotein</fullName>
    </recommendedName>
</protein>
<feature type="region of interest" description="Disordered" evidence="1">
    <location>
        <begin position="137"/>
        <end position="160"/>
    </location>
</feature>
<accession>C2MA08</accession>
<keyword evidence="4" id="KW-1185">Reference proteome</keyword>
<dbReference type="PROSITE" id="PS51257">
    <property type="entry name" value="PROKAR_LIPOPROTEIN"/>
    <property type="match status" value="1"/>
</dbReference>
<dbReference type="EMBL" id="ACLR01000059">
    <property type="protein sequence ID" value="EEK17437.1"/>
    <property type="molecule type" value="Genomic_DNA"/>
</dbReference>
<proteinExistence type="predicted"/>
<keyword evidence="2" id="KW-0732">Signal</keyword>
<comment type="caution">
    <text evidence="3">The sequence shown here is derived from an EMBL/GenBank/DDBJ whole genome shotgun (WGS) entry which is preliminary data.</text>
</comment>
<organism evidence="3 4">
    <name type="scientific">Porphyromonas uenonis 60-3</name>
    <dbReference type="NCBI Taxonomy" id="596327"/>
    <lineage>
        <taxon>Bacteria</taxon>
        <taxon>Pseudomonadati</taxon>
        <taxon>Bacteroidota</taxon>
        <taxon>Bacteroidia</taxon>
        <taxon>Bacteroidales</taxon>
        <taxon>Porphyromonadaceae</taxon>
        <taxon>Porphyromonas</taxon>
    </lineage>
</organism>
<evidence type="ECO:0000256" key="1">
    <source>
        <dbReference type="SAM" id="MobiDB-lite"/>
    </source>
</evidence>
<dbReference type="RefSeq" id="WP_007364723.1">
    <property type="nucleotide sequence ID" value="NZ_ACLR01000059.1"/>
</dbReference>
<evidence type="ECO:0000313" key="4">
    <source>
        <dbReference type="Proteomes" id="UP000003303"/>
    </source>
</evidence>